<dbReference type="OrthoDB" id="10418536at2759"/>
<name>A0A8X6M6I2_TRICU</name>
<dbReference type="AlphaFoldDB" id="A0A8X6M6I2"/>
<feature type="chain" id="PRO_5036444827" evidence="2">
    <location>
        <begin position="26"/>
        <end position="87"/>
    </location>
</feature>
<dbReference type="EMBL" id="BMAO01009857">
    <property type="protein sequence ID" value="GFR33837.1"/>
    <property type="molecule type" value="Genomic_DNA"/>
</dbReference>
<evidence type="ECO:0000313" key="4">
    <source>
        <dbReference type="Proteomes" id="UP000887116"/>
    </source>
</evidence>
<dbReference type="Proteomes" id="UP000887116">
    <property type="component" value="Unassembled WGS sequence"/>
</dbReference>
<feature type="signal peptide" evidence="2">
    <location>
        <begin position="1"/>
        <end position="25"/>
    </location>
</feature>
<accession>A0A8X6M6I2</accession>
<evidence type="ECO:0000256" key="1">
    <source>
        <dbReference type="SAM" id="MobiDB-lite"/>
    </source>
</evidence>
<feature type="compositionally biased region" description="Basic residues" evidence="1">
    <location>
        <begin position="35"/>
        <end position="54"/>
    </location>
</feature>
<organism evidence="3 4">
    <name type="scientific">Trichonephila clavata</name>
    <name type="common">Joro spider</name>
    <name type="synonym">Nephila clavata</name>
    <dbReference type="NCBI Taxonomy" id="2740835"/>
    <lineage>
        <taxon>Eukaryota</taxon>
        <taxon>Metazoa</taxon>
        <taxon>Ecdysozoa</taxon>
        <taxon>Arthropoda</taxon>
        <taxon>Chelicerata</taxon>
        <taxon>Arachnida</taxon>
        <taxon>Araneae</taxon>
        <taxon>Araneomorphae</taxon>
        <taxon>Entelegynae</taxon>
        <taxon>Araneoidea</taxon>
        <taxon>Nephilidae</taxon>
        <taxon>Trichonephila</taxon>
    </lineage>
</organism>
<feature type="region of interest" description="Disordered" evidence="1">
    <location>
        <begin position="23"/>
        <end position="62"/>
    </location>
</feature>
<keyword evidence="2" id="KW-0732">Signal</keyword>
<keyword evidence="4" id="KW-1185">Reference proteome</keyword>
<reference evidence="3" key="1">
    <citation type="submission" date="2020-07" db="EMBL/GenBank/DDBJ databases">
        <title>Multicomponent nature underlies the extraordinary mechanical properties of spider dragline silk.</title>
        <authorList>
            <person name="Kono N."/>
            <person name="Nakamura H."/>
            <person name="Mori M."/>
            <person name="Yoshida Y."/>
            <person name="Ohtoshi R."/>
            <person name="Malay A.D."/>
            <person name="Moran D.A.P."/>
            <person name="Tomita M."/>
            <person name="Numata K."/>
            <person name="Arakawa K."/>
        </authorList>
    </citation>
    <scope>NUCLEOTIDE SEQUENCE</scope>
</reference>
<comment type="caution">
    <text evidence="3">The sequence shown here is derived from an EMBL/GenBank/DDBJ whole genome shotgun (WGS) entry which is preliminary data.</text>
</comment>
<evidence type="ECO:0000313" key="3">
    <source>
        <dbReference type="EMBL" id="GFR33837.1"/>
    </source>
</evidence>
<sequence>MKIPFEWRWLLLFLLVITSFLDTEGKRGGGGRGGGRGRSRKFNRHWIRGGRGSRSRTTPVPKPTIDVLTAMKSVDSVEHPPYLKQWM</sequence>
<proteinExistence type="predicted"/>
<gene>
    <name evidence="3" type="ORF">TNCT_675071</name>
</gene>
<protein>
    <submittedName>
        <fullName evidence="3">Uncharacterized protein</fullName>
    </submittedName>
</protein>
<evidence type="ECO:0000256" key="2">
    <source>
        <dbReference type="SAM" id="SignalP"/>
    </source>
</evidence>